<evidence type="ECO:0000256" key="2">
    <source>
        <dbReference type="SAM" id="MobiDB-lite"/>
    </source>
</evidence>
<dbReference type="InterPro" id="IPR023213">
    <property type="entry name" value="CAT-like_dom_sf"/>
</dbReference>
<dbReference type="Pfam" id="PF00501">
    <property type="entry name" value="AMP-binding"/>
    <property type="match status" value="1"/>
</dbReference>
<dbReference type="GO" id="GO:0003824">
    <property type="term" value="F:catalytic activity"/>
    <property type="evidence" value="ECO:0007669"/>
    <property type="project" value="InterPro"/>
</dbReference>
<dbReference type="InterPro" id="IPR036736">
    <property type="entry name" value="ACP-like_sf"/>
</dbReference>
<feature type="domain" description="Carrier" evidence="3">
    <location>
        <begin position="346"/>
        <end position="421"/>
    </location>
</feature>
<dbReference type="Gene3D" id="3.30.559.10">
    <property type="entry name" value="Chloramphenicol acetyltransferase-like domain"/>
    <property type="match status" value="1"/>
</dbReference>
<dbReference type="InterPro" id="IPR000873">
    <property type="entry name" value="AMP-dep_synth/lig_dom"/>
</dbReference>
<protein>
    <submittedName>
        <fullName evidence="4">Hybrid non-ribosomal peptide synthetase/type I polyketide synthase</fullName>
    </submittedName>
</protein>
<feature type="region of interest" description="Disordered" evidence="2">
    <location>
        <begin position="418"/>
        <end position="439"/>
    </location>
</feature>
<dbReference type="Gene3D" id="1.10.1200.10">
    <property type="entry name" value="ACP-like"/>
    <property type="match status" value="1"/>
</dbReference>
<dbReference type="InterPro" id="IPR009081">
    <property type="entry name" value="PP-bd_ACP"/>
</dbReference>
<dbReference type="SUPFAM" id="SSF56801">
    <property type="entry name" value="Acetyl-CoA synthetase-like"/>
    <property type="match status" value="1"/>
</dbReference>
<dbReference type="PROSITE" id="PS00455">
    <property type="entry name" value="AMP_BINDING"/>
    <property type="match status" value="1"/>
</dbReference>
<dbReference type="Pfam" id="PF00668">
    <property type="entry name" value="Condensation"/>
    <property type="match status" value="1"/>
</dbReference>
<sequence length="894" mass="95386">MSAPAGPWGDLDPTVPVHALVARQAATTPRAVAVADATGRWTYAELLAAADALATRLARAGVGPGHRVGVHLPRRRTLAAALLATLQLGAAYVPLGPTHPAERLALLTCDAAPTVLVHAAETRADPALNTPVLDVDEALTTAPGSDPPAPGAPAAATPDTPAYVLYTSGSTGRPKRVLLPHRGISGILQYARATFGLRPDDAVLALASPSVDFAALEVLLPLVSGGTLHLLDRRPLQDPAELGAEVADRGITFLMGTPSMFGALTATGWVPPRRLTVLCGGETLRAATVAALAPARAVRNLYGPTETSVFSTCCRVTPDDITLGTPVAGTTGRTLYRTGDLGLRRPDGRIDHRGRADDQVEIRGHRIELGVHEDFFTIGGDSLSALRTAARCRRAGLHLDPRAPYEAPTVARLAARLRTEPAGPPPTTGAPPVPARPEEPAALAGTAPLLPTQHRFFGRGFGEIGHDNEPLLFAVDHCLDRTVLARCLTRLADRHPALTSRFVELAGERRVRPGDPAVAVPLEWHDHTGLDEAAADQAFTDTARRLHHRLDLREGPVCRAAYFRRDGGDRLLLLLHHLVCDGVTLHTLAEELSTLYRETAAGLDDTLGPPPPSALGYARELQDLADALPRETPQLDAWLHLPWDRVRPFPTTAEDPGSLARPHLRRTLRTSLEPRTARTVRTVARSSPYTTEDLLIAAVARGVAEFSGASAACLDVVRHGRLSPLTASDLSRTVGSLSTITPFVLDTAAEGTPPGAPSAAGALPDLRALSAQIGRLHAIEHVWGVLRHLHRDPAVTGRLAALPKPEVYLDFRGTGLHDVPVGPPFSLVTGDTGVTRPPTHPQPYPLEIRIDVADQRLDLHWKFSLRRNAEDDVRRLARRCTELLVRLAESATGA</sequence>
<dbReference type="Gene3D" id="3.30.559.30">
    <property type="entry name" value="Nonribosomal peptide synthetase, condensation domain"/>
    <property type="match status" value="1"/>
</dbReference>
<comment type="caution">
    <text evidence="4">The sequence shown here is derived from an EMBL/GenBank/DDBJ whole genome shotgun (WGS) entry which is preliminary data.</text>
</comment>
<dbReference type="PANTHER" id="PTHR45527:SF1">
    <property type="entry name" value="FATTY ACID SYNTHASE"/>
    <property type="match status" value="1"/>
</dbReference>
<dbReference type="Gene3D" id="3.40.50.12780">
    <property type="entry name" value="N-terminal domain of ligase-like"/>
    <property type="match status" value="1"/>
</dbReference>
<dbReference type="GO" id="GO:0044550">
    <property type="term" value="P:secondary metabolite biosynthetic process"/>
    <property type="evidence" value="ECO:0007669"/>
    <property type="project" value="TreeGrafter"/>
</dbReference>
<name>A0A401RB03_STRNR</name>
<gene>
    <name evidence="4" type="ORF">SALB_07613</name>
</gene>
<dbReference type="InterPro" id="IPR042099">
    <property type="entry name" value="ANL_N_sf"/>
</dbReference>
<dbReference type="AlphaFoldDB" id="A0A401RB03"/>
<organism evidence="4 5">
    <name type="scientific">Streptomyces noursei</name>
    <name type="common">Streptomyces albulus</name>
    <dbReference type="NCBI Taxonomy" id="1971"/>
    <lineage>
        <taxon>Bacteria</taxon>
        <taxon>Bacillati</taxon>
        <taxon>Actinomycetota</taxon>
        <taxon>Actinomycetes</taxon>
        <taxon>Kitasatosporales</taxon>
        <taxon>Streptomycetaceae</taxon>
        <taxon>Streptomyces</taxon>
    </lineage>
</organism>
<dbReference type="EMBL" id="BHXC01000007">
    <property type="protein sequence ID" value="GCB94812.1"/>
    <property type="molecule type" value="Genomic_DNA"/>
</dbReference>
<dbReference type="SUPFAM" id="SSF47336">
    <property type="entry name" value="ACP-like"/>
    <property type="match status" value="1"/>
</dbReference>
<evidence type="ECO:0000259" key="3">
    <source>
        <dbReference type="PROSITE" id="PS50075"/>
    </source>
</evidence>
<dbReference type="Gene3D" id="2.30.38.10">
    <property type="entry name" value="Luciferase, Domain 3"/>
    <property type="match status" value="1"/>
</dbReference>
<dbReference type="GO" id="GO:0008610">
    <property type="term" value="P:lipid biosynthetic process"/>
    <property type="evidence" value="ECO:0007669"/>
    <property type="project" value="UniProtKB-ARBA"/>
</dbReference>
<dbReference type="InterPro" id="IPR020845">
    <property type="entry name" value="AMP-binding_CS"/>
</dbReference>
<evidence type="ECO:0000256" key="1">
    <source>
        <dbReference type="ARBA" id="ARBA00001957"/>
    </source>
</evidence>
<dbReference type="RefSeq" id="WP_052731408.1">
    <property type="nucleotide sequence ID" value="NZ_BHXC01000007.1"/>
</dbReference>
<dbReference type="GO" id="GO:0043041">
    <property type="term" value="P:amino acid activation for nonribosomal peptide biosynthetic process"/>
    <property type="evidence" value="ECO:0007669"/>
    <property type="project" value="TreeGrafter"/>
</dbReference>
<reference evidence="4 5" key="1">
    <citation type="journal article" date="2019" name="Microbiol. Resour. Announc.">
        <title>Draft Genome Sequence of the Most Traditional epsilon-Poly-l-Lysine Producer, Streptomyces albulus NBRC14147.</title>
        <authorList>
            <person name="Yamanaka K."/>
            <person name="Hamano Y."/>
        </authorList>
    </citation>
    <scope>NUCLEOTIDE SEQUENCE [LARGE SCALE GENOMIC DNA]</scope>
    <source>
        <strain evidence="4 5">NBRC 14147</strain>
    </source>
</reference>
<proteinExistence type="predicted"/>
<dbReference type="PROSITE" id="PS50075">
    <property type="entry name" value="CARRIER"/>
    <property type="match status" value="1"/>
</dbReference>
<dbReference type="InterPro" id="IPR001242">
    <property type="entry name" value="Condensation_dom"/>
</dbReference>
<dbReference type="SUPFAM" id="SSF52777">
    <property type="entry name" value="CoA-dependent acyltransferases"/>
    <property type="match status" value="2"/>
</dbReference>
<feature type="compositionally biased region" description="Pro residues" evidence="2">
    <location>
        <begin position="422"/>
        <end position="435"/>
    </location>
</feature>
<dbReference type="PANTHER" id="PTHR45527">
    <property type="entry name" value="NONRIBOSOMAL PEPTIDE SYNTHETASE"/>
    <property type="match status" value="1"/>
</dbReference>
<dbReference type="GO" id="GO:0005737">
    <property type="term" value="C:cytoplasm"/>
    <property type="evidence" value="ECO:0007669"/>
    <property type="project" value="TreeGrafter"/>
</dbReference>
<dbReference type="Pfam" id="PF00550">
    <property type="entry name" value="PP-binding"/>
    <property type="match status" value="1"/>
</dbReference>
<evidence type="ECO:0000313" key="5">
    <source>
        <dbReference type="Proteomes" id="UP000288351"/>
    </source>
</evidence>
<accession>A0A401RB03</accession>
<dbReference type="GO" id="GO:0031177">
    <property type="term" value="F:phosphopantetheine binding"/>
    <property type="evidence" value="ECO:0007669"/>
    <property type="project" value="TreeGrafter"/>
</dbReference>
<comment type="cofactor">
    <cofactor evidence="1">
        <name>pantetheine 4'-phosphate</name>
        <dbReference type="ChEBI" id="CHEBI:47942"/>
    </cofactor>
</comment>
<evidence type="ECO:0000313" key="4">
    <source>
        <dbReference type="EMBL" id="GCB94812.1"/>
    </source>
</evidence>
<dbReference type="Proteomes" id="UP000288351">
    <property type="component" value="Unassembled WGS sequence"/>
</dbReference>